<keyword evidence="3" id="KW-1185">Reference proteome</keyword>
<protein>
    <submittedName>
        <fullName evidence="2">Uncharacterized protein</fullName>
    </submittedName>
</protein>
<keyword evidence="1" id="KW-0472">Membrane</keyword>
<keyword evidence="1" id="KW-1133">Transmembrane helix</keyword>
<evidence type="ECO:0000313" key="2">
    <source>
        <dbReference type="EMBL" id="KAF4505147.1"/>
    </source>
</evidence>
<sequence>MDRVFLEALQRLKARLPGRRFVVGMFHFVSGHWVSFMFDRLHFHLFVFDTLASDSRERLEMVATAWQQTLLDLGYAVSSIVVGVRACAQQNAWACGYLSALCLLQVIRAFSGPTVKAITQARVATIDKAMDKASAKAIHEALGKSDLVLPDWPLGAEAEAEGLRRARSLLLAMLANELGIA</sequence>
<dbReference type="AlphaFoldDB" id="A0A8H4PIA1"/>
<accession>A0A8H4PIA1</accession>
<gene>
    <name evidence="2" type="ORF">G6O67_007127</name>
</gene>
<dbReference type="Proteomes" id="UP000557566">
    <property type="component" value="Unassembled WGS sequence"/>
</dbReference>
<comment type="caution">
    <text evidence="2">The sequence shown here is derived from an EMBL/GenBank/DDBJ whole genome shotgun (WGS) entry which is preliminary data.</text>
</comment>
<keyword evidence="1" id="KW-0812">Transmembrane</keyword>
<name>A0A8H4PIA1_9HYPO</name>
<organism evidence="2 3">
    <name type="scientific">Ophiocordyceps sinensis</name>
    <dbReference type="NCBI Taxonomy" id="72228"/>
    <lineage>
        <taxon>Eukaryota</taxon>
        <taxon>Fungi</taxon>
        <taxon>Dikarya</taxon>
        <taxon>Ascomycota</taxon>
        <taxon>Pezizomycotina</taxon>
        <taxon>Sordariomycetes</taxon>
        <taxon>Hypocreomycetidae</taxon>
        <taxon>Hypocreales</taxon>
        <taxon>Ophiocordycipitaceae</taxon>
        <taxon>Ophiocordyceps</taxon>
    </lineage>
</organism>
<proteinExistence type="predicted"/>
<evidence type="ECO:0000256" key="1">
    <source>
        <dbReference type="SAM" id="Phobius"/>
    </source>
</evidence>
<reference evidence="2 3" key="1">
    <citation type="journal article" date="2020" name="Genome Biol. Evol.">
        <title>A new high-quality draft genome assembly of the Chinese cordyceps Ophiocordyceps sinensis.</title>
        <authorList>
            <person name="Shu R."/>
            <person name="Zhang J."/>
            <person name="Meng Q."/>
            <person name="Zhang H."/>
            <person name="Zhou G."/>
            <person name="Li M."/>
            <person name="Wu P."/>
            <person name="Zhao Y."/>
            <person name="Chen C."/>
            <person name="Qin Q."/>
        </authorList>
    </citation>
    <scope>NUCLEOTIDE SEQUENCE [LARGE SCALE GENOMIC DNA]</scope>
    <source>
        <strain evidence="2 3">IOZ07</strain>
    </source>
</reference>
<evidence type="ECO:0000313" key="3">
    <source>
        <dbReference type="Proteomes" id="UP000557566"/>
    </source>
</evidence>
<dbReference type="EMBL" id="JAAVMX010000008">
    <property type="protein sequence ID" value="KAF4505147.1"/>
    <property type="molecule type" value="Genomic_DNA"/>
</dbReference>
<feature type="transmembrane region" description="Helical" evidence="1">
    <location>
        <begin position="21"/>
        <end position="38"/>
    </location>
</feature>